<sequence>MKASLDSAPLLCLPYMTSPSQVTTDASKYQFVEGFDPSIGFYSLKRSDTESRWPAHEQELYAIKQYRDRDPKFMSEFWQELMRIVKVKHRMTLSRLAQVDGRSERQVRTLEDSLRSVVSHYGDDWAKILPAVKYAPVTLISTSSRVSPFEVDCGRNRKVTYHPARSSRSRSSIECDQVAP</sequence>
<evidence type="ECO:0000313" key="1">
    <source>
        <dbReference type="EMBL" id="KAI9907643.1"/>
    </source>
</evidence>
<dbReference type="EMBL" id="CM047587">
    <property type="protein sequence ID" value="KAI9907643.1"/>
    <property type="molecule type" value="Genomic_DNA"/>
</dbReference>
<evidence type="ECO:0000313" key="2">
    <source>
        <dbReference type="Proteomes" id="UP001163321"/>
    </source>
</evidence>
<accession>A0ACC0VMC5</accession>
<organism evidence="1 2">
    <name type="scientific">Peronosclerospora sorghi</name>
    <dbReference type="NCBI Taxonomy" id="230839"/>
    <lineage>
        <taxon>Eukaryota</taxon>
        <taxon>Sar</taxon>
        <taxon>Stramenopiles</taxon>
        <taxon>Oomycota</taxon>
        <taxon>Peronosporomycetes</taxon>
        <taxon>Peronosporales</taxon>
        <taxon>Peronosporaceae</taxon>
        <taxon>Peronosclerospora</taxon>
    </lineage>
</organism>
<proteinExistence type="predicted"/>
<gene>
    <name evidence="1" type="ORF">PsorP6_016563</name>
</gene>
<name>A0ACC0VMC5_9STRA</name>
<keyword evidence="2" id="KW-1185">Reference proteome</keyword>
<protein>
    <submittedName>
        <fullName evidence="1">Uncharacterized protein</fullName>
    </submittedName>
</protein>
<reference evidence="1 2" key="1">
    <citation type="journal article" date="2022" name="bioRxiv">
        <title>The genome of the oomycete Peronosclerospora sorghi, a cosmopolitan pathogen of maize and sorghum, is inflated with dispersed pseudogenes.</title>
        <authorList>
            <person name="Fletcher K."/>
            <person name="Martin F."/>
            <person name="Isakeit T."/>
            <person name="Cavanaugh K."/>
            <person name="Magill C."/>
            <person name="Michelmore R."/>
        </authorList>
    </citation>
    <scope>NUCLEOTIDE SEQUENCE [LARGE SCALE GENOMIC DNA]</scope>
    <source>
        <strain evidence="1">P6</strain>
    </source>
</reference>
<comment type="caution">
    <text evidence="1">The sequence shown here is derived from an EMBL/GenBank/DDBJ whole genome shotgun (WGS) entry which is preliminary data.</text>
</comment>
<dbReference type="Proteomes" id="UP001163321">
    <property type="component" value="Chromosome 8"/>
</dbReference>